<dbReference type="EMBL" id="JABSTV010001249">
    <property type="protein sequence ID" value="KAH7962776.1"/>
    <property type="molecule type" value="Genomic_DNA"/>
</dbReference>
<keyword evidence="2" id="KW-1185">Reference proteome</keyword>
<comment type="caution">
    <text evidence="1">The sequence shown here is derived from an EMBL/GenBank/DDBJ whole genome shotgun (WGS) entry which is preliminary data.</text>
</comment>
<evidence type="ECO:0000313" key="1">
    <source>
        <dbReference type="EMBL" id="KAH7962776.1"/>
    </source>
</evidence>
<reference evidence="1" key="1">
    <citation type="journal article" date="2020" name="Cell">
        <title>Large-Scale Comparative Analyses of Tick Genomes Elucidate Their Genetic Diversity and Vector Capacities.</title>
        <authorList>
            <consortium name="Tick Genome and Microbiome Consortium (TIGMIC)"/>
            <person name="Jia N."/>
            <person name="Wang J."/>
            <person name="Shi W."/>
            <person name="Du L."/>
            <person name="Sun Y."/>
            <person name="Zhan W."/>
            <person name="Jiang J.F."/>
            <person name="Wang Q."/>
            <person name="Zhang B."/>
            <person name="Ji P."/>
            <person name="Bell-Sakyi L."/>
            <person name="Cui X.M."/>
            <person name="Yuan T.T."/>
            <person name="Jiang B.G."/>
            <person name="Yang W.F."/>
            <person name="Lam T.T."/>
            <person name="Chang Q.C."/>
            <person name="Ding S.J."/>
            <person name="Wang X.J."/>
            <person name="Zhu J.G."/>
            <person name="Ruan X.D."/>
            <person name="Zhao L."/>
            <person name="Wei J.T."/>
            <person name="Ye R.Z."/>
            <person name="Que T.C."/>
            <person name="Du C.H."/>
            <person name="Zhou Y.H."/>
            <person name="Cheng J.X."/>
            <person name="Dai P.F."/>
            <person name="Guo W.B."/>
            <person name="Han X.H."/>
            <person name="Huang E.J."/>
            <person name="Li L.F."/>
            <person name="Wei W."/>
            <person name="Gao Y.C."/>
            <person name="Liu J.Z."/>
            <person name="Shao H.Z."/>
            <person name="Wang X."/>
            <person name="Wang C.C."/>
            <person name="Yang T.C."/>
            <person name="Huo Q.B."/>
            <person name="Li W."/>
            <person name="Chen H.Y."/>
            <person name="Chen S.E."/>
            <person name="Zhou L.G."/>
            <person name="Ni X.B."/>
            <person name="Tian J.H."/>
            <person name="Sheng Y."/>
            <person name="Liu T."/>
            <person name="Pan Y.S."/>
            <person name="Xia L.Y."/>
            <person name="Li J."/>
            <person name="Zhao F."/>
            <person name="Cao W.C."/>
        </authorList>
    </citation>
    <scope>NUCLEOTIDE SEQUENCE</scope>
    <source>
        <strain evidence="1">Rsan-2018</strain>
    </source>
</reference>
<dbReference type="Proteomes" id="UP000821837">
    <property type="component" value="Chromosome 3"/>
</dbReference>
<accession>A0A9D4T144</accession>
<reference evidence="1" key="2">
    <citation type="submission" date="2021-09" db="EMBL/GenBank/DDBJ databases">
        <authorList>
            <person name="Jia N."/>
            <person name="Wang J."/>
            <person name="Shi W."/>
            <person name="Du L."/>
            <person name="Sun Y."/>
            <person name="Zhan W."/>
            <person name="Jiang J."/>
            <person name="Wang Q."/>
            <person name="Zhang B."/>
            <person name="Ji P."/>
            <person name="Sakyi L.B."/>
            <person name="Cui X."/>
            <person name="Yuan T."/>
            <person name="Jiang B."/>
            <person name="Yang W."/>
            <person name="Lam T.T.-Y."/>
            <person name="Chang Q."/>
            <person name="Ding S."/>
            <person name="Wang X."/>
            <person name="Zhu J."/>
            <person name="Ruan X."/>
            <person name="Zhao L."/>
            <person name="Wei J."/>
            <person name="Que T."/>
            <person name="Du C."/>
            <person name="Cheng J."/>
            <person name="Dai P."/>
            <person name="Han X."/>
            <person name="Huang E."/>
            <person name="Gao Y."/>
            <person name="Liu J."/>
            <person name="Shao H."/>
            <person name="Ye R."/>
            <person name="Li L."/>
            <person name="Wei W."/>
            <person name="Wang X."/>
            <person name="Wang C."/>
            <person name="Huo Q."/>
            <person name="Li W."/>
            <person name="Guo W."/>
            <person name="Chen H."/>
            <person name="Chen S."/>
            <person name="Zhou L."/>
            <person name="Zhou L."/>
            <person name="Ni X."/>
            <person name="Tian J."/>
            <person name="Zhou Y."/>
            <person name="Sheng Y."/>
            <person name="Liu T."/>
            <person name="Pan Y."/>
            <person name="Xia L."/>
            <person name="Li J."/>
            <person name="Zhao F."/>
            <person name="Cao W."/>
        </authorList>
    </citation>
    <scope>NUCLEOTIDE SEQUENCE</scope>
    <source>
        <strain evidence="1">Rsan-2018</strain>
        <tissue evidence="1">Larvae</tissue>
    </source>
</reference>
<organism evidence="1 2">
    <name type="scientific">Rhipicephalus sanguineus</name>
    <name type="common">Brown dog tick</name>
    <name type="synonym">Ixodes sanguineus</name>
    <dbReference type="NCBI Taxonomy" id="34632"/>
    <lineage>
        <taxon>Eukaryota</taxon>
        <taxon>Metazoa</taxon>
        <taxon>Ecdysozoa</taxon>
        <taxon>Arthropoda</taxon>
        <taxon>Chelicerata</taxon>
        <taxon>Arachnida</taxon>
        <taxon>Acari</taxon>
        <taxon>Parasitiformes</taxon>
        <taxon>Ixodida</taxon>
        <taxon>Ixodoidea</taxon>
        <taxon>Ixodidae</taxon>
        <taxon>Rhipicephalinae</taxon>
        <taxon>Rhipicephalus</taxon>
        <taxon>Rhipicephalus</taxon>
    </lineage>
</organism>
<dbReference type="AlphaFoldDB" id="A0A9D4T144"/>
<evidence type="ECO:0000313" key="2">
    <source>
        <dbReference type="Proteomes" id="UP000821837"/>
    </source>
</evidence>
<protein>
    <submittedName>
        <fullName evidence="1">Uncharacterized protein</fullName>
    </submittedName>
</protein>
<name>A0A9D4T144_RHISA</name>
<proteinExistence type="predicted"/>
<sequence>MEYVNGAVAAADGGGFSQIGMKARSPEGHAARAMQIKAVVPVVTCSRLRHYRPRSA</sequence>
<gene>
    <name evidence="1" type="ORF">HPB52_017900</name>
</gene>